<dbReference type="NCBIfam" id="TIGR01668">
    <property type="entry name" value="YqeG_hyp_ppase"/>
    <property type="match status" value="1"/>
</dbReference>
<protein>
    <submittedName>
        <fullName evidence="1">YqeG family HAD IIIA-type phosphatase</fullName>
    </submittedName>
</protein>
<evidence type="ECO:0000313" key="2">
    <source>
        <dbReference type="Proteomes" id="UP000823882"/>
    </source>
</evidence>
<dbReference type="InterPro" id="IPR006549">
    <property type="entry name" value="HAD-SF_hydro_IIIA"/>
</dbReference>
<dbReference type="GO" id="GO:0005737">
    <property type="term" value="C:cytoplasm"/>
    <property type="evidence" value="ECO:0007669"/>
    <property type="project" value="TreeGrafter"/>
</dbReference>
<dbReference type="PANTHER" id="PTHR19288:SF25">
    <property type="entry name" value="PHOSPHATIDYLGLYCEROPHOSPHATASE GEP4, MITOCHONDRIAL"/>
    <property type="match status" value="1"/>
</dbReference>
<dbReference type="NCBIfam" id="TIGR01549">
    <property type="entry name" value="HAD-SF-IA-v1"/>
    <property type="match status" value="1"/>
</dbReference>
<sequence>MSFSLLPHRVYPTVLDIQGEDLSAAGITLLLADLDNTLAKYKALEPSPELRRWKASLEAAGVDLFILSNSKKPMRVERYAQALGVPFLGRAGKPGTGGFRRAMERMGRTPSQTAMVGDQIFTDILGARRAGVLALMVEPIELKGNPGRYLRYAVEEPFRAIGRRRR</sequence>
<comment type="caution">
    <text evidence="1">The sequence shown here is derived from an EMBL/GenBank/DDBJ whole genome shotgun (WGS) entry which is preliminary data.</text>
</comment>
<reference evidence="1" key="2">
    <citation type="submission" date="2021-04" db="EMBL/GenBank/DDBJ databases">
        <authorList>
            <person name="Gilroy R."/>
        </authorList>
    </citation>
    <scope>NUCLEOTIDE SEQUENCE</scope>
    <source>
        <strain evidence="1">CHK186-1790</strain>
    </source>
</reference>
<proteinExistence type="predicted"/>
<dbReference type="EMBL" id="DWWJ01000035">
    <property type="protein sequence ID" value="HJC40311.1"/>
    <property type="molecule type" value="Genomic_DNA"/>
</dbReference>
<name>A0A9D2NX55_9FIRM</name>
<dbReference type="GO" id="GO:0008962">
    <property type="term" value="F:phosphatidylglycerophosphatase activity"/>
    <property type="evidence" value="ECO:0007669"/>
    <property type="project" value="InterPro"/>
</dbReference>
<gene>
    <name evidence="1" type="ORF">H9701_01990</name>
</gene>
<dbReference type="Proteomes" id="UP000823882">
    <property type="component" value="Unassembled WGS sequence"/>
</dbReference>
<dbReference type="AlphaFoldDB" id="A0A9D2NX55"/>
<dbReference type="InterPro" id="IPR036412">
    <property type="entry name" value="HAD-like_sf"/>
</dbReference>
<organism evidence="1 2">
    <name type="scientific">Candidatus Intestinimonas pullistercoris</name>
    <dbReference type="NCBI Taxonomy" id="2838623"/>
    <lineage>
        <taxon>Bacteria</taxon>
        <taxon>Bacillati</taxon>
        <taxon>Bacillota</taxon>
        <taxon>Clostridia</taxon>
        <taxon>Eubacteriales</taxon>
        <taxon>Intestinimonas</taxon>
    </lineage>
</organism>
<dbReference type="NCBIfam" id="TIGR01662">
    <property type="entry name" value="HAD-SF-IIIA"/>
    <property type="match status" value="1"/>
</dbReference>
<accession>A0A9D2NX55</accession>
<dbReference type="Pfam" id="PF00702">
    <property type="entry name" value="Hydrolase"/>
    <property type="match status" value="1"/>
</dbReference>
<dbReference type="InterPro" id="IPR006439">
    <property type="entry name" value="HAD-SF_hydro_IA"/>
</dbReference>
<dbReference type="InterPro" id="IPR010021">
    <property type="entry name" value="PGPP1/Gep4"/>
</dbReference>
<evidence type="ECO:0000313" key="1">
    <source>
        <dbReference type="EMBL" id="HJC40311.1"/>
    </source>
</evidence>
<dbReference type="SUPFAM" id="SSF56784">
    <property type="entry name" value="HAD-like"/>
    <property type="match status" value="1"/>
</dbReference>
<dbReference type="PANTHER" id="PTHR19288">
    <property type="entry name" value="4-NITROPHENYLPHOSPHATASE-RELATED"/>
    <property type="match status" value="1"/>
</dbReference>
<dbReference type="Gene3D" id="3.40.50.1000">
    <property type="entry name" value="HAD superfamily/HAD-like"/>
    <property type="match status" value="1"/>
</dbReference>
<dbReference type="InterPro" id="IPR023214">
    <property type="entry name" value="HAD_sf"/>
</dbReference>
<reference evidence="1" key="1">
    <citation type="journal article" date="2021" name="PeerJ">
        <title>Extensive microbial diversity within the chicken gut microbiome revealed by metagenomics and culture.</title>
        <authorList>
            <person name="Gilroy R."/>
            <person name="Ravi A."/>
            <person name="Getino M."/>
            <person name="Pursley I."/>
            <person name="Horton D.L."/>
            <person name="Alikhan N.F."/>
            <person name="Baker D."/>
            <person name="Gharbi K."/>
            <person name="Hall N."/>
            <person name="Watson M."/>
            <person name="Adriaenssens E.M."/>
            <person name="Foster-Nyarko E."/>
            <person name="Jarju S."/>
            <person name="Secka A."/>
            <person name="Antonio M."/>
            <person name="Oren A."/>
            <person name="Chaudhuri R.R."/>
            <person name="La Ragione R."/>
            <person name="Hildebrand F."/>
            <person name="Pallen M.J."/>
        </authorList>
    </citation>
    <scope>NUCLEOTIDE SEQUENCE</scope>
    <source>
        <strain evidence="1">CHK186-1790</strain>
    </source>
</reference>